<accession>A0ACC3BY28</accession>
<gene>
    <name evidence="1" type="ORF">I4F81_005490</name>
</gene>
<dbReference type="EMBL" id="CM020619">
    <property type="protein sequence ID" value="KAK1862924.1"/>
    <property type="molecule type" value="Genomic_DNA"/>
</dbReference>
<protein>
    <submittedName>
        <fullName evidence="1">Uncharacterized protein</fullName>
    </submittedName>
</protein>
<evidence type="ECO:0000313" key="1">
    <source>
        <dbReference type="EMBL" id="KAK1862924.1"/>
    </source>
</evidence>
<dbReference type="Proteomes" id="UP000798662">
    <property type="component" value="Chromosome 2"/>
</dbReference>
<comment type="caution">
    <text evidence="1">The sequence shown here is derived from an EMBL/GenBank/DDBJ whole genome shotgun (WGS) entry which is preliminary data.</text>
</comment>
<evidence type="ECO:0000313" key="2">
    <source>
        <dbReference type="Proteomes" id="UP000798662"/>
    </source>
</evidence>
<keyword evidence="2" id="KW-1185">Reference proteome</keyword>
<sequence>MKPNGRRGRGLPKSSTALPPPFQPRVRDGGRLPPPLLQRGLCRRVRRGPGNERRCPPQAGGGGLDAAGGATAALADVLKIVVGGGGGPMDGDSPPSAAVTPPCQRR</sequence>
<proteinExistence type="predicted"/>
<reference evidence="1" key="1">
    <citation type="submission" date="2019-11" db="EMBL/GenBank/DDBJ databases">
        <title>Nori genome reveals adaptations in red seaweeds to the harsh intertidal environment.</title>
        <authorList>
            <person name="Wang D."/>
            <person name="Mao Y."/>
        </authorList>
    </citation>
    <scope>NUCLEOTIDE SEQUENCE</scope>
    <source>
        <tissue evidence="1">Gametophyte</tissue>
    </source>
</reference>
<name>A0ACC3BY28_PYRYE</name>
<organism evidence="1 2">
    <name type="scientific">Pyropia yezoensis</name>
    <name type="common">Susabi-nori</name>
    <name type="synonym">Porphyra yezoensis</name>
    <dbReference type="NCBI Taxonomy" id="2788"/>
    <lineage>
        <taxon>Eukaryota</taxon>
        <taxon>Rhodophyta</taxon>
        <taxon>Bangiophyceae</taxon>
        <taxon>Bangiales</taxon>
        <taxon>Bangiaceae</taxon>
        <taxon>Pyropia</taxon>
    </lineage>
</organism>